<accession>A0AA82N812</accession>
<reference evidence="1" key="1">
    <citation type="journal article" date="2012" name="PLoS Negl. Trop. Dis.">
        <title>A systematically improved high quality genome and transcriptome of the human blood fluke Schistosoma mansoni.</title>
        <authorList>
            <person name="Protasio A.V."/>
            <person name="Tsai I.J."/>
            <person name="Babbage A."/>
            <person name="Nichol S."/>
            <person name="Hunt M."/>
            <person name="Aslett M.A."/>
            <person name="De Silva N."/>
            <person name="Velarde G.S."/>
            <person name="Anderson T.J."/>
            <person name="Clark R.C."/>
            <person name="Davidson C."/>
            <person name="Dillon G.P."/>
            <person name="Holroyd N.E."/>
            <person name="LoVerde P.T."/>
            <person name="Lloyd C."/>
            <person name="McQuillan J."/>
            <person name="Oliveira G."/>
            <person name="Otto T.D."/>
            <person name="Parker-Manuel S.J."/>
            <person name="Quail M.A."/>
            <person name="Wilson R.A."/>
            <person name="Zerlotini A."/>
            <person name="Dunne D.W."/>
            <person name="Berriman M."/>
        </authorList>
    </citation>
    <scope>NUCLEOTIDE SEQUENCE [LARGE SCALE GENOMIC DNA]</scope>
    <source>
        <strain evidence="1">Puerto Rican</strain>
    </source>
</reference>
<evidence type="ECO:0000313" key="1">
    <source>
        <dbReference type="Proteomes" id="UP000008854"/>
    </source>
</evidence>
<reference evidence="2" key="2">
    <citation type="submission" date="2023-11" db="UniProtKB">
        <authorList>
            <consortium name="WormBaseParasite"/>
        </authorList>
    </citation>
    <scope>IDENTIFICATION</scope>
    <source>
        <strain evidence="2">Puerto Rican</strain>
    </source>
</reference>
<dbReference type="WBParaSite" id="Smp_350290.1">
    <property type="protein sequence ID" value="Smp_350290.1"/>
    <property type="gene ID" value="Smp_350290"/>
</dbReference>
<dbReference type="AlphaFoldDB" id="A0AA82N812"/>
<evidence type="ECO:0000313" key="2">
    <source>
        <dbReference type="WBParaSite" id="Smp_350290.1"/>
    </source>
</evidence>
<proteinExistence type="predicted"/>
<organism evidence="1 2">
    <name type="scientific">Schistosoma mansoni</name>
    <name type="common">Blood fluke</name>
    <dbReference type="NCBI Taxonomy" id="6183"/>
    <lineage>
        <taxon>Eukaryota</taxon>
        <taxon>Metazoa</taxon>
        <taxon>Spiralia</taxon>
        <taxon>Lophotrochozoa</taxon>
        <taxon>Platyhelminthes</taxon>
        <taxon>Trematoda</taxon>
        <taxon>Digenea</taxon>
        <taxon>Strigeidida</taxon>
        <taxon>Schistosomatoidea</taxon>
        <taxon>Schistosomatidae</taxon>
        <taxon>Schistosoma</taxon>
    </lineage>
</organism>
<keyword evidence="1" id="KW-1185">Reference proteome</keyword>
<name>A0AA82N812_SCHMA</name>
<protein>
    <submittedName>
        <fullName evidence="2">Uncharacterized protein</fullName>
    </submittedName>
</protein>
<sequence>MGNLIFTLLSYSLKNDFCQRLRETLKCYLDEIDPSLGGQGHACTGVIFNLEQFILSFWDNLYEHLAGTWKCLLQVLPENLGGQKNPCYNLNTTQ</sequence>
<dbReference type="Proteomes" id="UP000008854">
    <property type="component" value="Unassembled WGS sequence"/>
</dbReference>